<comment type="caution">
    <text evidence="2">The sequence shown here is derived from an EMBL/GenBank/DDBJ whole genome shotgun (WGS) entry which is preliminary data.</text>
</comment>
<evidence type="ECO:0000256" key="1">
    <source>
        <dbReference type="SAM" id="MobiDB-lite"/>
    </source>
</evidence>
<organism evidence="2 3">
    <name type="scientific">Rhodopirellula europaea 6C</name>
    <dbReference type="NCBI Taxonomy" id="1263867"/>
    <lineage>
        <taxon>Bacteria</taxon>
        <taxon>Pseudomonadati</taxon>
        <taxon>Planctomycetota</taxon>
        <taxon>Planctomycetia</taxon>
        <taxon>Pirellulales</taxon>
        <taxon>Pirellulaceae</taxon>
        <taxon>Rhodopirellula</taxon>
    </lineage>
</organism>
<keyword evidence="3" id="KW-1185">Reference proteome</keyword>
<feature type="compositionally biased region" description="Polar residues" evidence="1">
    <location>
        <begin position="13"/>
        <end position="24"/>
    </location>
</feature>
<dbReference type="Proteomes" id="UP000011529">
    <property type="component" value="Unassembled WGS sequence"/>
</dbReference>
<evidence type="ECO:0000313" key="2">
    <source>
        <dbReference type="EMBL" id="EMB16314.1"/>
    </source>
</evidence>
<dbReference type="AlphaFoldDB" id="M2B279"/>
<reference evidence="2" key="1">
    <citation type="submission" date="2012-11" db="EMBL/GenBank/DDBJ databases">
        <title>Permanent draft genomes of Rhodopirellula europaea strain SH398 and 6C.</title>
        <authorList>
            <person name="Richter M."/>
            <person name="Richter-Heitmann T."/>
            <person name="Frank C."/>
            <person name="Harder J."/>
            <person name="Glockner F.O."/>
        </authorList>
    </citation>
    <scope>NUCLEOTIDE SEQUENCE</scope>
    <source>
        <strain evidence="2">6C</strain>
    </source>
</reference>
<dbReference type="EMBL" id="ANMO01000121">
    <property type="protein sequence ID" value="EMB16314.1"/>
    <property type="molecule type" value="Genomic_DNA"/>
</dbReference>
<sequence length="245" mass="27149">MAKDREPAIKSGQYASDQPEATTEYSKKRNRGGSSSFRSNTLVARSMEFGLTINCRFWRLVWAHVLHAITVGITGGGRKTLHFKNRASRPPVHAMVRTVHSWNGHDQRHLESTKISYSVRCGPVSLMWIGFPACNQINEPSPLGVSTSKCWGNQSVSSPRILGVSSHTKCSSGWKADSFGMAFKTKRSVRLGKTDHVTNGRTKQCSACKQSSMVEYIVNRAVRSHISSDCDLQVGQYQVQTECPS</sequence>
<name>M2B279_9BACT</name>
<gene>
    <name evidence="2" type="ORF">RE6C_02958</name>
</gene>
<protein>
    <submittedName>
        <fullName evidence="2">Uncharacterized protein</fullName>
    </submittedName>
</protein>
<reference evidence="2" key="2">
    <citation type="journal article" date="2013" name="Mar. Genomics">
        <title>Expression of sulfatases in Rhodopirellula baltica and the diversity of sulfatases in the genus Rhodopirellula.</title>
        <authorList>
            <person name="Wegner C.E."/>
            <person name="Richter-Heitmann T."/>
            <person name="Klindworth A."/>
            <person name="Klockow C."/>
            <person name="Richter M."/>
            <person name="Achstetter T."/>
            <person name="Glockner F.O."/>
            <person name="Harder J."/>
        </authorList>
    </citation>
    <scope>NUCLEOTIDE SEQUENCE [LARGE SCALE GENOMIC DNA]</scope>
    <source>
        <strain evidence="2">6C</strain>
    </source>
</reference>
<feature type="region of interest" description="Disordered" evidence="1">
    <location>
        <begin position="1"/>
        <end position="37"/>
    </location>
</feature>
<proteinExistence type="predicted"/>
<accession>M2B279</accession>
<evidence type="ECO:0000313" key="3">
    <source>
        <dbReference type="Proteomes" id="UP000011529"/>
    </source>
</evidence>